<dbReference type="AlphaFoldDB" id="A0A199UK24"/>
<dbReference type="EMBL" id="LSRQ01007443">
    <property type="protein sequence ID" value="OAY64935.1"/>
    <property type="molecule type" value="Genomic_DNA"/>
</dbReference>
<sequence length="45" mass="5469">MQKREDDKIFTSHVRFDERVGEFESEWALVIEKYKLNDNNHSTLL</sequence>
<gene>
    <name evidence="1" type="ORF">ACMD2_11913</name>
</gene>
<comment type="caution">
    <text evidence="1">The sequence shown here is derived from an EMBL/GenBank/DDBJ whole genome shotgun (WGS) entry which is preliminary data.</text>
</comment>
<protein>
    <submittedName>
        <fullName evidence="1">Uncharacterized protein</fullName>
    </submittedName>
</protein>
<name>A0A199UK24_ANACO</name>
<dbReference type="Proteomes" id="UP000092600">
    <property type="component" value="Unassembled WGS sequence"/>
</dbReference>
<organism evidence="1 2">
    <name type="scientific">Ananas comosus</name>
    <name type="common">Pineapple</name>
    <name type="synonym">Ananas ananas</name>
    <dbReference type="NCBI Taxonomy" id="4615"/>
    <lineage>
        <taxon>Eukaryota</taxon>
        <taxon>Viridiplantae</taxon>
        <taxon>Streptophyta</taxon>
        <taxon>Embryophyta</taxon>
        <taxon>Tracheophyta</taxon>
        <taxon>Spermatophyta</taxon>
        <taxon>Magnoliopsida</taxon>
        <taxon>Liliopsida</taxon>
        <taxon>Poales</taxon>
        <taxon>Bromeliaceae</taxon>
        <taxon>Bromelioideae</taxon>
        <taxon>Ananas</taxon>
    </lineage>
</organism>
<evidence type="ECO:0000313" key="2">
    <source>
        <dbReference type="Proteomes" id="UP000092600"/>
    </source>
</evidence>
<proteinExistence type="predicted"/>
<evidence type="ECO:0000313" key="1">
    <source>
        <dbReference type="EMBL" id="OAY64935.1"/>
    </source>
</evidence>
<reference evidence="1 2" key="1">
    <citation type="journal article" date="2016" name="DNA Res.">
        <title>The draft genome of MD-2 pineapple using hybrid error correction of long reads.</title>
        <authorList>
            <person name="Redwan R.M."/>
            <person name="Saidin A."/>
            <person name="Kumar S.V."/>
        </authorList>
    </citation>
    <scope>NUCLEOTIDE SEQUENCE [LARGE SCALE GENOMIC DNA]</scope>
    <source>
        <strain evidence="2">cv. MD2</strain>
        <tissue evidence="1">Leaf</tissue>
    </source>
</reference>
<accession>A0A199UK24</accession>
<feature type="non-terminal residue" evidence="1">
    <location>
        <position position="45"/>
    </location>
</feature>